<dbReference type="AlphaFoldDB" id="A0A9P8FWF1"/>
<dbReference type="Proteomes" id="UP000729357">
    <property type="component" value="Unassembled WGS sequence"/>
</dbReference>
<sequence>MTLDITLPSLYEQEMHCHIPQHQEYTAEDGKTDGIIPECKNIETERAENSRAWYLNVKTILVVDE</sequence>
<proteinExistence type="predicted"/>
<name>A0A9P8FWF1_AURME</name>
<accession>A0A9P8FWF1</accession>
<gene>
    <name evidence="1" type="ORF">KCU98_g6299</name>
</gene>
<reference evidence="1" key="1">
    <citation type="journal article" date="2021" name="J Fungi (Basel)">
        <title>Virulence traits and population genomics of the black yeast Aureobasidium melanogenum.</title>
        <authorList>
            <person name="Cernosa A."/>
            <person name="Sun X."/>
            <person name="Gostincar C."/>
            <person name="Fang C."/>
            <person name="Gunde-Cimerman N."/>
            <person name="Song Z."/>
        </authorList>
    </citation>
    <scope>NUCLEOTIDE SEQUENCE</scope>
    <source>
        <strain evidence="1">EXF-9298</strain>
    </source>
</reference>
<protein>
    <submittedName>
        <fullName evidence="1">Uncharacterized protein</fullName>
    </submittedName>
</protein>
<feature type="non-terminal residue" evidence="1">
    <location>
        <position position="65"/>
    </location>
</feature>
<organism evidence="1 2">
    <name type="scientific">Aureobasidium melanogenum</name>
    <name type="common">Aureobasidium pullulans var. melanogenum</name>
    <dbReference type="NCBI Taxonomy" id="46634"/>
    <lineage>
        <taxon>Eukaryota</taxon>
        <taxon>Fungi</taxon>
        <taxon>Dikarya</taxon>
        <taxon>Ascomycota</taxon>
        <taxon>Pezizomycotina</taxon>
        <taxon>Dothideomycetes</taxon>
        <taxon>Dothideomycetidae</taxon>
        <taxon>Dothideales</taxon>
        <taxon>Saccotheciaceae</taxon>
        <taxon>Aureobasidium</taxon>
    </lineage>
</organism>
<keyword evidence="2" id="KW-1185">Reference proteome</keyword>
<dbReference type="EMBL" id="JAHFXS010000633">
    <property type="protein sequence ID" value="KAG9983149.1"/>
    <property type="molecule type" value="Genomic_DNA"/>
</dbReference>
<evidence type="ECO:0000313" key="2">
    <source>
        <dbReference type="Proteomes" id="UP000729357"/>
    </source>
</evidence>
<comment type="caution">
    <text evidence="1">The sequence shown here is derived from an EMBL/GenBank/DDBJ whole genome shotgun (WGS) entry which is preliminary data.</text>
</comment>
<evidence type="ECO:0000313" key="1">
    <source>
        <dbReference type="EMBL" id="KAG9983149.1"/>
    </source>
</evidence>
<reference evidence="1" key="2">
    <citation type="submission" date="2021-08" db="EMBL/GenBank/DDBJ databases">
        <authorList>
            <person name="Gostincar C."/>
            <person name="Sun X."/>
            <person name="Song Z."/>
            <person name="Gunde-Cimerman N."/>
        </authorList>
    </citation>
    <scope>NUCLEOTIDE SEQUENCE</scope>
    <source>
        <strain evidence="1">EXF-9298</strain>
    </source>
</reference>